<dbReference type="Gene3D" id="3.40.50.80">
    <property type="entry name" value="Nucleotide-binding domain of ferredoxin-NADP reductase (FNR) module"/>
    <property type="match status" value="1"/>
</dbReference>
<dbReference type="InterPro" id="IPR039374">
    <property type="entry name" value="SIP_fam"/>
</dbReference>
<protein>
    <submittedName>
        <fullName evidence="4">Siderophore-interacting protein</fullName>
    </submittedName>
</protein>
<dbReference type="EMBL" id="JAPNKA010000001">
    <property type="protein sequence ID" value="MCY1083248.1"/>
    <property type="molecule type" value="Genomic_DNA"/>
</dbReference>
<feature type="domain" description="FAD-binding FR-type" evidence="3">
    <location>
        <begin position="19"/>
        <end position="144"/>
    </location>
</feature>
<comment type="caution">
    <text evidence="4">The sequence shown here is derived from an EMBL/GenBank/DDBJ whole genome shotgun (WGS) entry which is preliminary data.</text>
</comment>
<dbReference type="InterPro" id="IPR039261">
    <property type="entry name" value="FNR_nucleotide-bd"/>
</dbReference>
<reference evidence="4 5" key="1">
    <citation type="submission" date="2022-11" db="EMBL/GenBank/DDBJ databases">
        <title>Minimal conservation of predation-associated metabolite biosynthetic gene clusters underscores biosynthetic potential of Myxococcota including descriptions for ten novel species: Archangium lansinium sp. nov., Myxococcus landrumus sp. nov., Nannocystis bai.</title>
        <authorList>
            <person name="Ahearne A."/>
            <person name="Stevens C."/>
            <person name="Phillips K."/>
        </authorList>
    </citation>
    <scope>NUCLEOTIDE SEQUENCE [LARGE SCALE GENOMIC DNA]</scope>
    <source>
        <strain evidence="4 5">MIWBW</strain>
    </source>
</reference>
<evidence type="ECO:0000313" key="5">
    <source>
        <dbReference type="Proteomes" id="UP001207654"/>
    </source>
</evidence>
<accession>A0ABT4ANI6</accession>
<dbReference type="InterPro" id="IPR017927">
    <property type="entry name" value="FAD-bd_FR_type"/>
</dbReference>
<evidence type="ECO:0000256" key="1">
    <source>
        <dbReference type="ARBA" id="ARBA00035644"/>
    </source>
</evidence>
<name>A0ABT4ANI6_9BACT</name>
<dbReference type="PROSITE" id="PS51384">
    <property type="entry name" value="FAD_FR"/>
    <property type="match status" value="1"/>
</dbReference>
<evidence type="ECO:0000256" key="2">
    <source>
        <dbReference type="SAM" id="MobiDB-lite"/>
    </source>
</evidence>
<organism evidence="4 5">
    <name type="scientific">Archangium lansingense</name>
    <dbReference type="NCBI Taxonomy" id="2995310"/>
    <lineage>
        <taxon>Bacteria</taxon>
        <taxon>Pseudomonadati</taxon>
        <taxon>Myxococcota</taxon>
        <taxon>Myxococcia</taxon>
        <taxon>Myxococcales</taxon>
        <taxon>Cystobacterineae</taxon>
        <taxon>Archangiaceae</taxon>
        <taxon>Archangium</taxon>
    </lineage>
</organism>
<dbReference type="Pfam" id="PF08021">
    <property type="entry name" value="FAD_binding_9"/>
    <property type="match status" value="1"/>
</dbReference>
<keyword evidence="5" id="KW-1185">Reference proteome</keyword>
<dbReference type="RefSeq" id="WP_267541785.1">
    <property type="nucleotide sequence ID" value="NZ_JAPNKA010000001.1"/>
</dbReference>
<comment type="similarity">
    <text evidence="1">Belongs to the SIP oxidoreductase family.</text>
</comment>
<sequence length="275" mass="30541">MHAAERTSERTSRRGPFPIKVRVLEVLRTQRLSPDMVRVTLGGPELEGFRSEGADDHVRLFFAAPGERRPVLPTGMGPRGLEFPQDKPRPALRDYTPRRYDAAAGELDVDFVIHGSGPGSTWASQAKPGDLLGLAGPRGSLLVTYDFDAYVLFGDETALPALTRRLEELPEGARALVFAEVANAQAQVPVNTRANLELHWLHRNGEPCGTTKLLEPAIRGLTLPPGDVYVWGAGESTLMRTLRLHLLNERGLRKEWVNLTGYWKRGTEDHDHDEE</sequence>
<proteinExistence type="inferred from homology"/>
<dbReference type="InterPro" id="IPR007037">
    <property type="entry name" value="SIP_rossman_dom"/>
</dbReference>
<dbReference type="SUPFAM" id="SSF63380">
    <property type="entry name" value="Riboflavin synthase domain-like"/>
    <property type="match status" value="1"/>
</dbReference>
<gene>
    <name evidence="4" type="ORF">OV287_53320</name>
</gene>
<dbReference type="PANTHER" id="PTHR30157">
    <property type="entry name" value="FERRIC REDUCTASE, NADPH-DEPENDENT"/>
    <property type="match status" value="1"/>
</dbReference>
<evidence type="ECO:0000259" key="3">
    <source>
        <dbReference type="PROSITE" id="PS51384"/>
    </source>
</evidence>
<dbReference type="Gene3D" id="2.40.30.10">
    <property type="entry name" value="Translation factors"/>
    <property type="match status" value="1"/>
</dbReference>
<dbReference type="InterPro" id="IPR017938">
    <property type="entry name" value="Riboflavin_synthase-like_b-brl"/>
</dbReference>
<feature type="region of interest" description="Disordered" evidence="2">
    <location>
        <begin position="71"/>
        <end position="92"/>
    </location>
</feature>
<evidence type="ECO:0000313" key="4">
    <source>
        <dbReference type="EMBL" id="MCY1083248.1"/>
    </source>
</evidence>
<dbReference type="Proteomes" id="UP001207654">
    <property type="component" value="Unassembled WGS sequence"/>
</dbReference>
<dbReference type="Pfam" id="PF04954">
    <property type="entry name" value="SIP"/>
    <property type="match status" value="1"/>
</dbReference>
<dbReference type="InterPro" id="IPR013113">
    <property type="entry name" value="SIP_FAD-bd"/>
</dbReference>
<dbReference type="PANTHER" id="PTHR30157:SF0">
    <property type="entry name" value="NADPH-DEPENDENT FERRIC-CHELATE REDUCTASE"/>
    <property type="match status" value="1"/>
</dbReference>
<dbReference type="CDD" id="cd06193">
    <property type="entry name" value="siderophore_interacting"/>
    <property type="match status" value="1"/>
</dbReference>